<dbReference type="NCBIfam" id="TIGR00231">
    <property type="entry name" value="small_GTP"/>
    <property type="match status" value="1"/>
</dbReference>
<comment type="caution">
    <text evidence="12">The sequence shown here is derived from an EMBL/GenBank/DDBJ whole genome shotgun (WGS) entry which is preliminary data.</text>
</comment>
<dbReference type="STRING" id="1965070.A0A443R6D4"/>
<dbReference type="PROSITE" id="PS51419">
    <property type="entry name" value="RAB"/>
    <property type="match status" value="1"/>
</dbReference>
<protein>
    <recommendedName>
        <fullName evidence="2">small monomeric GTPase</fullName>
        <ecNumber evidence="2">3.6.5.2</ecNumber>
    </recommendedName>
</protein>
<keyword evidence="5" id="KW-0547">Nucleotide-binding</keyword>
<evidence type="ECO:0000256" key="3">
    <source>
        <dbReference type="ARBA" id="ARBA00022475"/>
    </source>
</evidence>
<keyword evidence="6" id="KW-0378">Hydrolase</keyword>
<evidence type="ECO:0000256" key="10">
    <source>
        <dbReference type="ARBA" id="ARBA00046278"/>
    </source>
</evidence>
<dbReference type="EMBL" id="NCKU01001952">
    <property type="protein sequence ID" value="RWS10830.1"/>
    <property type="molecule type" value="Genomic_DNA"/>
</dbReference>
<feature type="region of interest" description="Disordered" evidence="11">
    <location>
        <begin position="30"/>
        <end position="59"/>
    </location>
</feature>
<evidence type="ECO:0000256" key="5">
    <source>
        <dbReference type="ARBA" id="ARBA00022741"/>
    </source>
</evidence>
<dbReference type="FunFam" id="3.40.50.300:FF:000343">
    <property type="entry name" value="Ras family gtpase"/>
    <property type="match status" value="1"/>
</dbReference>
<gene>
    <name evidence="12" type="ORF">B4U79_07317</name>
</gene>
<dbReference type="SMART" id="SM00175">
    <property type="entry name" value="RAB"/>
    <property type="match status" value="1"/>
</dbReference>
<dbReference type="PROSITE" id="PS51421">
    <property type="entry name" value="RAS"/>
    <property type="match status" value="1"/>
</dbReference>
<dbReference type="Gene3D" id="3.40.50.300">
    <property type="entry name" value="P-loop containing nucleotide triphosphate hydrolases"/>
    <property type="match status" value="1"/>
</dbReference>
<dbReference type="GO" id="GO:0007165">
    <property type="term" value="P:signal transduction"/>
    <property type="evidence" value="ECO:0007669"/>
    <property type="project" value="InterPro"/>
</dbReference>
<evidence type="ECO:0000313" key="12">
    <source>
        <dbReference type="EMBL" id="RWS10830.1"/>
    </source>
</evidence>
<dbReference type="PRINTS" id="PR00449">
    <property type="entry name" value="RASTRNSFRMNG"/>
</dbReference>
<keyword evidence="9" id="KW-0449">Lipoprotein</keyword>
<dbReference type="InterPro" id="IPR020849">
    <property type="entry name" value="Small_GTPase_Ras-type"/>
</dbReference>
<keyword evidence="4" id="KW-0488">Methylation</keyword>
<dbReference type="GO" id="GO:0003925">
    <property type="term" value="F:G protein activity"/>
    <property type="evidence" value="ECO:0007669"/>
    <property type="project" value="UniProtKB-EC"/>
</dbReference>
<reference evidence="12 13" key="1">
    <citation type="journal article" date="2018" name="Gigascience">
        <title>Genomes of trombidid mites reveal novel predicted allergens and laterally-transferred genes associated with secondary metabolism.</title>
        <authorList>
            <person name="Dong X."/>
            <person name="Chaisiri K."/>
            <person name="Xia D."/>
            <person name="Armstrong S.D."/>
            <person name="Fang Y."/>
            <person name="Donnelly M.J."/>
            <person name="Kadowaki T."/>
            <person name="McGarry J.W."/>
            <person name="Darby A.C."/>
            <person name="Makepeace B.L."/>
        </authorList>
    </citation>
    <scope>NUCLEOTIDE SEQUENCE [LARGE SCALE GENOMIC DNA]</scope>
    <source>
        <strain evidence="12">UoL-WK</strain>
    </source>
</reference>
<keyword evidence="3" id="KW-1003">Cell membrane</keyword>
<proteinExistence type="predicted"/>
<feature type="compositionally biased region" description="Basic and acidic residues" evidence="11">
    <location>
        <begin position="34"/>
        <end position="57"/>
    </location>
</feature>
<dbReference type="SMART" id="SM00173">
    <property type="entry name" value="RAS"/>
    <property type="match status" value="1"/>
</dbReference>
<evidence type="ECO:0000256" key="7">
    <source>
        <dbReference type="ARBA" id="ARBA00023134"/>
    </source>
</evidence>
<dbReference type="GO" id="GO:0005886">
    <property type="term" value="C:plasma membrane"/>
    <property type="evidence" value="ECO:0007669"/>
    <property type="project" value="UniProtKB-SubCell"/>
</dbReference>
<dbReference type="EC" id="3.6.5.2" evidence="2"/>
<dbReference type="SUPFAM" id="SSF52540">
    <property type="entry name" value="P-loop containing nucleoside triphosphate hydrolases"/>
    <property type="match status" value="1"/>
</dbReference>
<name>A0A443R6D4_9ACAR</name>
<evidence type="ECO:0000313" key="13">
    <source>
        <dbReference type="Proteomes" id="UP000285301"/>
    </source>
</evidence>
<evidence type="ECO:0000256" key="6">
    <source>
        <dbReference type="ARBA" id="ARBA00022801"/>
    </source>
</evidence>
<evidence type="ECO:0000256" key="8">
    <source>
        <dbReference type="ARBA" id="ARBA00023136"/>
    </source>
</evidence>
<evidence type="ECO:0000256" key="9">
    <source>
        <dbReference type="ARBA" id="ARBA00023288"/>
    </source>
</evidence>
<dbReference type="Proteomes" id="UP000285301">
    <property type="component" value="Unassembled WGS sequence"/>
</dbReference>
<evidence type="ECO:0000256" key="11">
    <source>
        <dbReference type="SAM" id="MobiDB-lite"/>
    </source>
</evidence>
<evidence type="ECO:0000256" key="2">
    <source>
        <dbReference type="ARBA" id="ARBA00011984"/>
    </source>
</evidence>
<dbReference type="InterPro" id="IPR027417">
    <property type="entry name" value="P-loop_NTPase"/>
</dbReference>
<keyword evidence="13" id="KW-1185">Reference proteome</keyword>
<dbReference type="CDD" id="cd00876">
    <property type="entry name" value="Ras"/>
    <property type="match status" value="1"/>
</dbReference>
<comment type="subcellular location">
    <subcellularLocation>
        <location evidence="1">Cell membrane</location>
    </subcellularLocation>
    <subcellularLocation>
        <location evidence="10">Endomembrane system</location>
        <topology evidence="10">Lipid-anchor</topology>
        <orientation evidence="10">Cytoplasmic side</orientation>
    </subcellularLocation>
</comment>
<dbReference type="PROSITE" id="PS51420">
    <property type="entry name" value="RHO"/>
    <property type="match status" value="1"/>
</dbReference>
<organism evidence="12 13">
    <name type="scientific">Dinothrombium tinctorium</name>
    <dbReference type="NCBI Taxonomy" id="1965070"/>
    <lineage>
        <taxon>Eukaryota</taxon>
        <taxon>Metazoa</taxon>
        <taxon>Ecdysozoa</taxon>
        <taxon>Arthropoda</taxon>
        <taxon>Chelicerata</taxon>
        <taxon>Arachnida</taxon>
        <taxon>Acari</taxon>
        <taxon>Acariformes</taxon>
        <taxon>Trombidiformes</taxon>
        <taxon>Prostigmata</taxon>
        <taxon>Anystina</taxon>
        <taxon>Parasitengona</taxon>
        <taxon>Trombidioidea</taxon>
        <taxon>Trombidiidae</taxon>
        <taxon>Dinothrombium</taxon>
    </lineage>
</organism>
<dbReference type="OrthoDB" id="5976022at2759"/>
<dbReference type="GO" id="GO:0005525">
    <property type="term" value="F:GTP binding"/>
    <property type="evidence" value="ECO:0007669"/>
    <property type="project" value="UniProtKB-KW"/>
</dbReference>
<keyword evidence="7" id="KW-0342">GTP-binding</keyword>
<dbReference type="GO" id="GO:0012505">
    <property type="term" value="C:endomembrane system"/>
    <property type="evidence" value="ECO:0007669"/>
    <property type="project" value="UniProtKB-SubCell"/>
</dbReference>
<accession>A0A443R6D4</accession>
<evidence type="ECO:0000256" key="4">
    <source>
        <dbReference type="ARBA" id="ARBA00022481"/>
    </source>
</evidence>
<dbReference type="InterPro" id="IPR005225">
    <property type="entry name" value="Small_GTP-bd"/>
</dbReference>
<keyword evidence="8" id="KW-0472">Membrane</keyword>
<sequence length="270" mass="31154">MDSETGVKPKNAFCFLFSCFWKRESIDSISNDNKPQKCESMKSLRKEEHGTRNDDQIRTSVKQSDPRVFKVVVLGEGGVGKSALTLQFVTHSFLEFHDPTIEDSYQRQVVIDGETALLDILDTAGQVEFTAMRDQYMRCGEGFLVCYSITDRLSFEQVSAYFDQIQRLRRIAIPTVLVGTKCDLQHLRQVSFEEGQLLAKQFGCAFHETSAALKHHVEDVFFELIRAIRVHRRMERKKNGSDKSGDLKKSEGYLRWRRIAHLVSFLFRKK</sequence>
<dbReference type="Pfam" id="PF00071">
    <property type="entry name" value="Ras"/>
    <property type="match status" value="1"/>
</dbReference>
<dbReference type="AlphaFoldDB" id="A0A443R6D4"/>
<dbReference type="InterPro" id="IPR001806">
    <property type="entry name" value="Small_GTPase"/>
</dbReference>
<dbReference type="PANTHER" id="PTHR24070">
    <property type="entry name" value="RAS, DI-RAS, AND RHEB FAMILY MEMBERS OF SMALL GTPASE SUPERFAMILY"/>
    <property type="match status" value="1"/>
</dbReference>
<dbReference type="SMART" id="SM00174">
    <property type="entry name" value="RHO"/>
    <property type="match status" value="1"/>
</dbReference>
<evidence type="ECO:0000256" key="1">
    <source>
        <dbReference type="ARBA" id="ARBA00004236"/>
    </source>
</evidence>